<evidence type="ECO:0000313" key="1">
    <source>
        <dbReference type="EMBL" id="KNC72043.1"/>
    </source>
</evidence>
<gene>
    <name evidence="1" type="ORF">SARC_15408</name>
</gene>
<dbReference type="Proteomes" id="UP000054560">
    <property type="component" value="Unassembled WGS sequence"/>
</dbReference>
<protein>
    <submittedName>
        <fullName evidence="1">Uncharacterized protein</fullName>
    </submittedName>
</protein>
<name>A0A0L0F7B9_9EUKA</name>
<reference evidence="1 2" key="1">
    <citation type="submission" date="2011-02" db="EMBL/GenBank/DDBJ databases">
        <title>The Genome Sequence of Sphaeroforma arctica JP610.</title>
        <authorList>
            <consortium name="The Broad Institute Genome Sequencing Platform"/>
            <person name="Russ C."/>
            <person name="Cuomo C."/>
            <person name="Young S.K."/>
            <person name="Zeng Q."/>
            <person name="Gargeya S."/>
            <person name="Alvarado L."/>
            <person name="Berlin A."/>
            <person name="Chapman S.B."/>
            <person name="Chen Z."/>
            <person name="Freedman E."/>
            <person name="Gellesch M."/>
            <person name="Goldberg J."/>
            <person name="Griggs A."/>
            <person name="Gujja S."/>
            <person name="Heilman E."/>
            <person name="Heiman D."/>
            <person name="Howarth C."/>
            <person name="Mehta T."/>
            <person name="Neiman D."/>
            <person name="Pearson M."/>
            <person name="Roberts A."/>
            <person name="Saif S."/>
            <person name="Shea T."/>
            <person name="Shenoy N."/>
            <person name="Sisk P."/>
            <person name="Stolte C."/>
            <person name="Sykes S."/>
            <person name="White J."/>
            <person name="Yandava C."/>
            <person name="Burger G."/>
            <person name="Gray M.W."/>
            <person name="Holland P.W.H."/>
            <person name="King N."/>
            <person name="Lang F.B.F."/>
            <person name="Roger A.J."/>
            <person name="Ruiz-Trillo I."/>
            <person name="Haas B."/>
            <person name="Nusbaum C."/>
            <person name="Birren B."/>
        </authorList>
    </citation>
    <scope>NUCLEOTIDE SEQUENCE [LARGE SCALE GENOMIC DNA]</scope>
    <source>
        <strain evidence="1 2">JP610</strain>
    </source>
</reference>
<dbReference type="GeneID" id="25915912"/>
<accession>A0A0L0F7B9</accession>
<sequence>WVADDLNAPPEERALETPTIEYHRGSEPTNTGLKPDMVWAVQWENYTQTFHSVKYCDQRVLIQKPISDIRVLSQNTQRALLLYADATAFHKGFAEELFDVCTSHQRSYNAYK</sequence>
<proteinExistence type="predicted"/>
<keyword evidence="2" id="KW-1185">Reference proteome</keyword>
<organism evidence="1 2">
    <name type="scientific">Sphaeroforma arctica JP610</name>
    <dbReference type="NCBI Taxonomy" id="667725"/>
    <lineage>
        <taxon>Eukaryota</taxon>
        <taxon>Ichthyosporea</taxon>
        <taxon>Ichthyophonida</taxon>
        <taxon>Sphaeroforma</taxon>
    </lineage>
</organism>
<feature type="non-terminal residue" evidence="1">
    <location>
        <position position="1"/>
    </location>
</feature>
<dbReference type="RefSeq" id="XP_014145945.1">
    <property type="nucleotide sequence ID" value="XM_014290470.1"/>
</dbReference>
<dbReference type="AlphaFoldDB" id="A0A0L0F7B9"/>
<dbReference type="EMBL" id="KQ247672">
    <property type="protein sequence ID" value="KNC72043.1"/>
    <property type="molecule type" value="Genomic_DNA"/>
</dbReference>
<evidence type="ECO:0000313" key="2">
    <source>
        <dbReference type="Proteomes" id="UP000054560"/>
    </source>
</evidence>